<evidence type="ECO:0000259" key="1">
    <source>
        <dbReference type="Pfam" id="PF09588"/>
    </source>
</evidence>
<organism evidence="2 3">
    <name type="scientific">Methylorubrum extorquens</name>
    <name type="common">Methylobacterium dichloromethanicum</name>
    <name type="synonym">Methylobacterium extorquens</name>
    <dbReference type="NCBI Taxonomy" id="408"/>
    <lineage>
        <taxon>Bacteria</taxon>
        <taxon>Pseudomonadati</taxon>
        <taxon>Pseudomonadota</taxon>
        <taxon>Alphaproteobacteria</taxon>
        <taxon>Hyphomicrobiales</taxon>
        <taxon>Methylobacteriaceae</taxon>
        <taxon>Methylorubrum</taxon>
    </lineage>
</organism>
<comment type="caution">
    <text evidence="2">The sequence shown here is derived from an EMBL/GenBank/DDBJ whole genome shotgun (WGS) entry which is preliminary data.</text>
</comment>
<gene>
    <name evidence="2" type="ORF">BK022_18540</name>
</gene>
<feature type="domain" description="YqaJ viral recombinase" evidence="1">
    <location>
        <begin position="25"/>
        <end position="171"/>
    </location>
</feature>
<dbReference type="InterPro" id="IPR051703">
    <property type="entry name" value="NF-kappa-B_Signaling_Reg"/>
</dbReference>
<dbReference type="Proteomes" id="UP000180215">
    <property type="component" value="Unassembled WGS sequence"/>
</dbReference>
<reference evidence="2 3" key="1">
    <citation type="submission" date="2016-10" db="EMBL/GenBank/DDBJ databases">
        <title>Draft genome sequence of Methylobacterium extorquens CP3, a seed endophyte of Crotalaria pumila with plant growth-promoting and metal tolerance properties.</title>
        <authorList>
            <person name="Sanchez-Lopez A.S."/>
            <person name="Van Hamme J.D."/>
            <person name="Thijs S."/>
            <person name="Mcammond B.M."/>
            <person name="Stevens V."/>
            <person name="Gonzalez-Chavez M.D.C."/>
            <person name="Vangronsveld J."/>
        </authorList>
    </citation>
    <scope>NUCLEOTIDE SEQUENCE [LARGE SCALE GENOMIC DNA]</scope>
    <source>
        <strain evidence="2 3">CP3</strain>
    </source>
</reference>
<dbReference type="PANTHER" id="PTHR46609">
    <property type="entry name" value="EXONUCLEASE, PHAGE-TYPE/RECB, C-TERMINAL DOMAIN-CONTAINING PROTEIN"/>
    <property type="match status" value="1"/>
</dbReference>
<dbReference type="Gene3D" id="3.90.320.10">
    <property type="match status" value="1"/>
</dbReference>
<dbReference type="PANTHER" id="PTHR46609:SF6">
    <property type="entry name" value="EXONUCLEASE, PHAGE-TYPE_RECB, C-TERMINAL DOMAIN-CONTAINING PROTEIN-RELATED"/>
    <property type="match status" value="1"/>
</dbReference>
<accession>A0A1S1P373</accession>
<evidence type="ECO:0000313" key="3">
    <source>
        <dbReference type="Proteomes" id="UP000180215"/>
    </source>
</evidence>
<proteinExistence type="predicted"/>
<dbReference type="Pfam" id="PF09588">
    <property type="entry name" value="YqaJ"/>
    <property type="match status" value="1"/>
</dbReference>
<dbReference type="InterPro" id="IPR011335">
    <property type="entry name" value="Restrct_endonuc-II-like"/>
</dbReference>
<dbReference type="AlphaFoldDB" id="A0A1S1P373"/>
<dbReference type="EMBL" id="MNAO01000260">
    <property type="protein sequence ID" value="OHV15495.1"/>
    <property type="molecule type" value="Genomic_DNA"/>
</dbReference>
<sequence>MEMIDKAGMRPTVRIHHDLHQGTEEWLAARCGLLTASEMGLIITPATLKAAKNEKERAHLYELLAQRVSGYVEPHFVSFDMMRGHEDEIEALALYAKHFAPTEAVGFVTNDKWGFTIGYSPDAFVGADGLVETKSRRQKYQIETFVVHVLAETIPADYVIQIQTGLLVTERAWCDLISYSGGLPLARIRAYPDPKIQAAIVEAAEGFETRLEEARAKYLEAVEKAGNIPTVRRVEGEILA</sequence>
<dbReference type="InterPro" id="IPR011604">
    <property type="entry name" value="PDDEXK-like_dom_sf"/>
</dbReference>
<name>A0A1S1P373_METEX</name>
<protein>
    <submittedName>
        <fullName evidence="2">YqaJ-like viral recombinase</fullName>
    </submittedName>
</protein>
<evidence type="ECO:0000313" key="2">
    <source>
        <dbReference type="EMBL" id="OHV15495.1"/>
    </source>
</evidence>
<dbReference type="InterPro" id="IPR019080">
    <property type="entry name" value="YqaJ_viral_recombinase"/>
</dbReference>
<dbReference type="SUPFAM" id="SSF52980">
    <property type="entry name" value="Restriction endonuclease-like"/>
    <property type="match status" value="1"/>
</dbReference>